<dbReference type="InterPro" id="IPR037481">
    <property type="entry name" value="LacX"/>
</dbReference>
<dbReference type="InterPro" id="IPR014718">
    <property type="entry name" value="GH-type_carb-bd"/>
</dbReference>
<reference evidence="1 2" key="1">
    <citation type="submission" date="2016-10" db="EMBL/GenBank/DDBJ databases">
        <authorList>
            <person name="de Groot N.N."/>
        </authorList>
    </citation>
    <scope>NUCLEOTIDE SEQUENCE [LARGE SCALE GENOMIC DNA]</scope>
    <source>
        <strain evidence="1 2">DSM 10317</strain>
    </source>
</reference>
<organism evidence="1 2">
    <name type="scientific">Pseudobutyrivibrio xylanivorans</name>
    <dbReference type="NCBI Taxonomy" id="185007"/>
    <lineage>
        <taxon>Bacteria</taxon>
        <taxon>Bacillati</taxon>
        <taxon>Bacillota</taxon>
        <taxon>Clostridia</taxon>
        <taxon>Lachnospirales</taxon>
        <taxon>Lachnospiraceae</taxon>
        <taxon>Pseudobutyrivibrio</taxon>
    </lineage>
</organism>
<evidence type="ECO:0000313" key="2">
    <source>
        <dbReference type="Proteomes" id="UP000199428"/>
    </source>
</evidence>
<dbReference type="AlphaFoldDB" id="A0A1G5RSA6"/>
<dbReference type="SUPFAM" id="SSF74650">
    <property type="entry name" value="Galactose mutarotase-like"/>
    <property type="match status" value="1"/>
</dbReference>
<sequence length="291" mass="32676">MNYTIENDKIKLTVSDHGAEIKSLIRKSDNTEMMWQADSAFWGRTSPVLFPLVGNYYDKKSVYAGKTYEMGQHGFARDMDFKLTKESTDELGFQLKDSEASKIKYPFDFILTLSYKITDATVKVGWKVENPGQETMYFSIGGHPAFNCDLDTYTLRFEKNGNTNSEITANIIADDGSGCLGNDQSTFKLDNGILKMTDELFSRDALIIEDQQSDAVTLVDPAGKDVLTVAFTAPLFGVWSPVGKHAPFVCIEPWYGRCDRVGFNQKLEEREYGNTLLAGETFAVNYDIILK</sequence>
<dbReference type="GO" id="GO:0005975">
    <property type="term" value="P:carbohydrate metabolic process"/>
    <property type="evidence" value="ECO:0007669"/>
    <property type="project" value="InterPro"/>
</dbReference>
<dbReference type="InterPro" id="IPR008183">
    <property type="entry name" value="Aldose_1/G6P_1-epimerase"/>
</dbReference>
<accession>A0A1G5RSA6</accession>
<dbReference type="Gene3D" id="2.70.98.10">
    <property type="match status" value="1"/>
</dbReference>
<name>A0A1G5RSA6_PSEXY</name>
<proteinExistence type="predicted"/>
<dbReference type="GO" id="GO:0030246">
    <property type="term" value="F:carbohydrate binding"/>
    <property type="evidence" value="ECO:0007669"/>
    <property type="project" value="InterPro"/>
</dbReference>
<dbReference type="EMBL" id="FMWK01000002">
    <property type="protein sequence ID" value="SCZ76897.1"/>
    <property type="molecule type" value="Genomic_DNA"/>
</dbReference>
<dbReference type="CDD" id="cd09024">
    <property type="entry name" value="Aldose_epim_lacX"/>
    <property type="match status" value="1"/>
</dbReference>
<evidence type="ECO:0000313" key="1">
    <source>
        <dbReference type="EMBL" id="SCZ76897.1"/>
    </source>
</evidence>
<dbReference type="GO" id="GO:0016853">
    <property type="term" value="F:isomerase activity"/>
    <property type="evidence" value="ECO:0007669"/>
    <property type="project" value="InterPro"/>
</dbReference>
<dbReference type="Proteomes" id="UP000199428">
    <property type="component" value="Unassembled WGS sequence"/>
</dbReference>
<dbReference type="RefSeq" id="WP_242870385.1">
    <property type="nucleotide sequence ID" value="NZ_FMWK01000002.1"/>
</dbReference>
<protein>
    <submittedName>
        <fullName evidence="1">Galactose mutarotase</fullName>
    </submittedName>
</protein>
<gene>
    <name evidence="1" type="ORF">SAMN02910350_00503</name>
</gene>
<dbReference type="InterPro" id="IPR011013">
    <property type="entry name" value="Gal_mutarotase_sf_dom"/>
</dbReference>
<dbReference type="Pfam" id="PF01263">
    <property type="entry name" value="Aldose_epim"/>
    <property type="match status" value="1"/>
</dbReference>